<feature type="compositionally biased region" description="Basic and acidic residues" evidence="1">
    <location>
        <begin position="265"/>
        <end position="280"/>
    </location>
</feature>
<reference evidence="2 3" key="1">
    <citation type="journal article" date="2017" name="Curr. Biol.">
        <title>Genome architecture and evolution of a unichromosomal asexual nematode.</title>
        <authorList>
            <person name="Fradin H."/>
            <person name="Zegar C."/>
            <person name="Gutwein M."/>
            <person name="Lucas J."/>
            <person name="Kovtun M."/>
            <person name="Corcoran D."/>
            <person name="Baugh L.R."/>
            <person name="Kiontke K."/>
            <person name="Gunsalus K."/>
            <person name="Fitch D.H."/>
            <person name="Piano F."/>
        </authorList>
    </citation>
    <scope>NUCLEOTIDE SEQUENCE [LARGE SCALE GENOMIC DNA]</scope>
    <source>
        <strain evidence="2">PF1309</strain>
    </source>
</reference>
<gene>
    <name evidence="2" type="ORF">WR25_18011</name>
</gene>
<dbReference type="AlphaFoldDB" id="A0A2A2K1A3"/>
<comment type="caution">
    <text evidence="2">The sequence shown here is derived from an EMBL/GenBank/DDBJ whole genome shotgun (WGS) entry which is preliminary data.</text>
</comment>
<evidence type="ECO:0000313" key="2">
    <source>
        <dbReference type="EMBL" id="PAV67663.1"/>
    </source>
</evidence>
<proteinExistence type="predicted"/>
<evidence type="ECO:0000256" key="1">
    <source>
        <dbReference type="SAM" id="MobiDB-lite"/>
    </source>
</evidence>
<keyword evidence="3" id="KW-1185">Reference proteome</keyword>
<evidence type="ECO:0000313" key="3">
    <source>
        <dbReference type="Proteomes" id="UP000218231"/>
    </source>
</evidence>
<dbReference type="EMBL" id="LIAE01009888">
    <property type="protein sequence ID" value="PAV67663.1"/>
    <property type="molecule type" value="Genomic_DNA"/>
</dbReference>
<feature type="region of interest" description="Disordered" evidence="1">
    <location>
        <begin position="194"/>
        <end position="280"/>
    </location>
</feature>
<accession>A0A2A2K1A3</accession>
<sequence>MRDRALAAAQRDRRDIRDAHARRIGHFHGACEHDRRIGGEIGIDPHADRLMLADVIGDLVRGPPARRIRTPGALARRIIRQFVLVEKGAAVLAIPQRLPTLEMLDEQAIAGDVIPVDDEAVRRPAFVPADVDAAAVAIAVVGAPDPEMVADDMVAVDFQTGPGVPHGSPADAEEEIGEQCRIVTMIAVRAARPDLHQHRRRLRSGVDQQSGDRHPRHVGDGDGGRSAFGQKGRETEAEDDRIGPHHPQRFAQAIHAGRQQQMAPGRERAVDGRDRRGRIGDEHGVQRHMASGGRLIPGYAARITAERRDEDRPFAPRPDAQERLLAYHRHGRHRRIGWSREARRGRARNPHEHHVPVRSLPALHAAVAGEPLLLRTGADRPVHPAIRHEAAARPAAIVQGEVAGQMDAAIGRSL</sequence>
<organism evidence="2 3">
    <name type="scientific">Diploscapter pachys</name>
    <dbReference type="NCBI Taxonomy" id="2018661"/>
    <lineage>
        <taxon>Eukaryota</taxon>
        <taxon>Metazoa</taxon>
        <taxon>Ecdysozoa</taxon>
        <taxon>Nematoda</taxon>
        <taxon>Chromadorea</taxon>
        <taxon>Rhabditida</taxon>
        <taxon>Rhabditina</taxon>
        <taxon>Rhabditomorpha</taxon>
        <taxon>Rhabditoidea</taxon>
        <taxon>Rhabditidae</taxon>
        <taxon>Diploscapter</taxon>
    </lineage>
</organism>
<feature type="compositionally biased region" description="Basic and acidic residues" evidence="1">
    <location>
        <begin position="231"/>
        <end position="243"/>
    </location>
</feature>
<feature type="compositionally biased region" description="Basic and acidic residues" evidence="1">
    <location>
        <begin position="210"/>
        <end position="223"/>
    </location>
</feature>
<dbReference type="Proteomes" id="UP000218231">
    <property type="component" value="Unassembled WGS sequence"/>
</dbReference>
<name>A0A2A2K1A3_9BILA</name>
<protein>
    <submittedName>
        <fullName evidence="2">Uncharacterized protein</fullName>
    </submittedName>
</protein>